<dbReference type="OrthoDB" id="9783013at2"/>
<feature type="transmembrane region" description="Helical" evidence="7">
    <location>
        <begin position="382"/>
        <end position="400"/>
    </location>
</feature>
<evidence type="ECO:0000313" key="10">
    <source>
        <dbReference type="Proteomes" id="UP000198521"/>
    </source>
</evidence>
<dbReference type="InterPro" id="IPR036259">
    <property type="entry name" value="MFS_trans_sf"/>
</dbReference>
<keyword evidence="2" id="KW-0813">Transport</keyword>
<evidence type="ECO:0000256" key="3">
    <source>
        <dbReference type="ARBA" id="ARBA00022475"/>
    </source>
</evidence>
<feature type="transmembrane region" description="Helical" evidence="7">
    <location>
        <begin position="164"/>
        <end position="186"/>
    </location>
</feature>
<feature type="transmembrane region" description="Helical" evidence="7">
    <location>
        <begin position="304"/>
        <end position="324"/>
    </location>
</feature>
<dbReference type="InterPro" id="IPR004740">
    <property type="entry name" value="Nuc_H_symport"/>
</dbReference>
<proteinExistence type="predicted"/>
<dbReference type="AlphaFoldDB" id="A0A1H7QH76"/>
<comment type="subcellular location">
    <subcellularLocation>
        <location evidence="1">Cell membrane</location>
        <topology evidence="1">Multi-pass membrane protein</topology>
    </subcellularLocation>
</comment>
<evidence type="ECO:0000313" key="9">
    <source>
        <dbReference type="EMBL" id="SEL47149.1"/>
    </source>
</evidence>
<sequence>MNKFIQFQLSLLMFLEFFIWGGWFVTMGIYLPNSLNTSGGEIAMAYSTQSWGAIIAPFIIGLIADRFFNAERILGVLHLIGAVLMYQMANATDFSVFYPYVLGYMIAYMPTLALVNSVSFNQMTDPAKQFSFVRVFGTIGWIIAGLVISYVFHWDSTEGVANGMLKNTFLMTAIASAILGIFSFTLPKTPPKVGKDQKVTISDILGLDAIKLLKDKNFLIFFLASILICIPLAFYYQHAGQFLGEIGVANPAAKMTIGQISEVLFMLLLPFFFKKFGFKKTILVGMLAWTVRYLLFAYGNSGELAFMLIVGIALHGICYDFFFVSGQIYTDSKAGAKFKSAAQGLITLATYGLGMLIGFYVAGKITDTNLISEGQHNWNSIWIFPAIFAAAVMILFAVFFKNEKIEYKES</sequence>
<dbReference type="SUPFAM" id="SSF103473">
    <property type="entry name" value="MFS general substrate transporter"/>
    <property type="match status" value="1"/>
</dbReference>
<keyword evidence="3" id="KW-1003">Cell membrane</keyword>
<dbReference type="Proteomes" id="UP000198521">
    <property type="component" value="Unassembled WGS sequence"/>
</dbReference>
<dbReference type="PANTHER" id="PTHR23522">
    <property type="entry name" value="BLL5896 PROTEIN"/>
    <property type="match status" value="1"/>
</dbReference>
<organism evidence="9 10">
    <name type="scientific">Aquimarina amphilecti</name>
    <dbReference type="NCBI Taxonomy" id="1038014"/>
    <lineage>
        <taxon>Bacteria</taxon>
        <taxon>Pseudomonadati</taxon>
        <taxon>Bacteroidota</taxon>
        <taxon>Flavobacteriia</taxon>
        <taxon>Flavobacteriales</taxon>
        <taxon>Flavobacteriaceae</taxon>
        <taxon>Aquimarina</taxon>
    </lineage>
</organism>
<keyword evidence="6 7" id="KW-0472">Membrane</keyword>
<feature type="transmembrane region" description="Helical" evidence="7">
    <location>
        <begin position="218"/>
        <end position="236"/>
    </location>
</feature>
<protein>
    <submittedName>
        <fullName evidence="9">Nucleoside transporter</fullName>
    </submittedName>
</protein>
<feature type="transmembrane region" description="Helical" evidence="7">
    <location>
        <begin position="132"/>
        <end position="152"/>
    </location>
</feature>
<gene>
    <name evidence="9" type="ORF">SAMN04487910_2553</name>
</gene>
<feature type="transmembrane region" description="Helical" evidence="7">
    <location>
        <begin position="345"/>
        <end position="362"/>
    </location>
</feature>
<dbReference type="STRING" id="1038014.SAMN04487910_2553"/>
<feature type="transmembrane region" description="Helical" evidence="7">
    <location>
        <begin position="43"/>
        <end position="64"/>
    </location>
</feature>
<dbReference type="GO" id="GO:0005886">
    <property type="term" value="C:plasma membrane"/>
    <property type="evidence" value="ECO:0007669"/>
    <property type="project" value="UniProtKB-SubCell"/>
</dbReference>
<evidence type="ECO:0000256" key="5">
    <source>
        <dbReference type="ARBA" id="ARBA00022989"/>
    </source>
</evidence>
<accession>A0A1H7QH76</accession>
<reference evidence="9 10" key="1">
    <citation type="submission" date="2016-10" db="EMBL/GenBank/DDBJ databases">
        <authorList>
            <person name="de Groot N.N."/>
        </authorList>
    </citation>
    <scope>NUCLEOTIDE SEQUENCE [LARGE SCALE GENOMIC DNA]</scope>
    <source>
        <strain evidence="9 10">DSM 25232</strain>
    </source>
</reference>
<dbReference type="PANTHER" id="PTHR23522:SF4">
    <property type="entry name" value="NUCLEOSIDE PERMEASE NUPG-RELATED"/>
    <property type="match status" value="1"/>
</dbReference>
<dbReference type="RefSeq" id="WP_091408963.1">
    <property type="nucleotide sequence ID" value="NZ_FOAB01000004.1"/>
</dbReference>
<feature type="domain" description="Major facilitator superfamily (MFS) profile" evidence="8">
    <location>
        <begin position="168"/>
        <end position="410"/>
    </location>
</feature>
<keyword evidence="10" id="KW-1185">Reference proteome</keyword>
<dbReference type="PROSITE" id="PS50850">
    <property type="entry name" value="MFS"/>
    <property type="match status" value="1"/>
</dbReference>
<evidence type="ECO:0000256" key="4">
    <source>
        <dbReference type="ARBA" id="ARBA00022692"/>
    </source>
</evidence>
<keyword evidence="5 7" id="KW-1133">Transmembrane helix</keyword>
<feature type="transmembrane region" description="Helical" evidence="7">
    <location>
        <begin position="12"/>
        <end position="31"/>
    </location>
</feature>
<dbReference type="GO" id="GO:0015213">
    <property type="term" value="F:uridine transmembrane transporter activity"/>
    <property type="evidence" value="ECO:0007669"/>
    <property type="project" value="TreeGrafter"/>
</dbReference>
<evidence type="ECO:0000256" key="6">
    <source>
        <dbReference type="ARBA" id="ARBA00023136"/>
    </source>
</evidence>
<evidence type="ECO:0000256" key="2">
    <source>
        <dbReference type="ARBA" id="ARBA00022448"/>
    </source>
</evidence>
<dbReference type="GO" id="GO:0015212">
    <property type="term" value="F:cytidine transmembrane transporter activity"/>
    <property type="evidence" value="ECO:0007669"/>
    <property type="project" value="TreeGrafter"/>
</dbReference>
<dbReference type="Pfam" id="PF03825">
    <property type="entry name" value="Nuc_H_symport"/>
    <property type="match status" value="1"/>
</dbReference>
<feature type="transmembrane region" description="Helical" evidence="7">
    <location>
        <begin position="101"/>
        <end position="120"/>
    </location>
</feature>
<evidence type="ECO:0000256" key="7">
    <source>
        <dbReference type="SAM" id="Phobius"/>
    </source>
</evidence>
<keyword evidence="4 7" id="KW-0812">Transmembrane</keyword>
<dbReference type="InterPro" id="IPR020846">
    <property type="entry name" value="MFS_dom"/>
</dbReference>
<evidence type="ECO:0000259" key="8">
    <source>
        <dbReference type="PROSITE" id="PS50850"/>
    </source>
</evidence>
<feature type="transmembrane region" description="Helical" evidence="7">
    <location>
        <begin position="280"/>
        <end position="298"/>
    </location>
</feature>
<evidence type="ECO:0000256" key="1">
    <source>
        <dbReference type="ARBA" id="ARBA00004651"/>
    </source>
</evidence>
<feature type="transmembrane region" description="Helical" evidence="7">
    <location>
        <begin position="256"/>
        <end position="273"/>
    </location>
</feature>
<dbReference type="EMBL" id="FOAB01000004">
    <property type="protein sequence ID" value="SEL47149.1"/>
    <property type="molecule type" value="Genomic_DNA"/>
</dbReference>
<feature type="transmembrane region" description="Helical" evidence="7">
    <location>
        <begin position="73"/>
        <end position="89"/>
    </location>
</feature>
<name>A0A1H7QH76_AQUAM</name>
<dbReference type="Gene3D" id="1.20.1250.20">
    <property type="entry name" value="MFS general substrate transporter like domains"/>
    <property type="match status" value="2"/>
</dbReference>